<comment type="caution">
    <text evidence="15">Lacks conserved residue(s) required for the propagation of feature annotation.</text>
</comment>
<feature type="domain" description="Sushi" evidence="19">
    <location>
        <begin position="118"/>
        <end position="176"/>
    </location>
</feature>
<feature type="signal peptide" evidence="17">
    <location>
        <begin position="1"/>
        <end position="19"/>
    </location>
</feature>
<dbReference type="PROSITE" id="PS50923">
    <property type="entry name" value="SUSHI"/>
    <property type="match status" value="3"/>
</dbReference>
<evidence type="ECO:0000256" key="16">
    <source>
        <dbReference type="SAM" id="MobiDB-lite"/>
    </source>
</evidence>
<evidence type="ECO:0000256" key="6">
    <source>
        <dbReference type="ARBA" id="ARBA00022525"/>
    </source>
</evidence>
<dbReference type="FunFam" id="2.10.70.10:FF:000058">
    <property type="entry name" value="sushi repeat-containing protein SRPX2"/>
    <property type="match status" value="1"/>
</dbReference>
<evidence type="ECO:0000256" key="12">
    <source>
        <dbReference type="ARBA" id="ARBA00023018"/>
    </source>
</evidence>
<dbReference type="PANTHER" id="PTHR46343">
    <property type="entry name" value="HYR DOMAIN-CONTAINING PROTEIN"/>
    <property type="match status" value="1"/>
</dbReference>
<keyword evidence="7" id="KW-0037">Angiogenesis</keyword>
<evidence type="ECO:0000256" key="4">
    <source>
        <dbReference type="ARBA" id="ARBA00014594"/>
    </source>
</evidence>
<dbReference type="Proteomes" id="UP000694426">
    <property type="component" value="Unplaced"/>
</dbReference>
<feature type="domain" description="Sushi" evidence="19">
    <location>
        <begin position="260"/>
        <end position="319"/>
    </location>
</feature>
<dbReference type="GO" id="GO:0098609">
    <property type="term" value="P:cell-cell adhesion"/>
    <property type="evidence" value="ECO:0007669"/>
    <property type="project" value="Ensembl"/>
</dbReference>
<feature type="region of interest" description="Disordered" evidence="16">
    <location>
        <begin position="453"/>
        <end position="531"/>
    </location>
</feature>
<dbReference type="GO" id="GO:0005102">
    <property type="term" value="F:signaling receptor binding"/>
    <property type="evidence" value="ECO:0007669"/>
    <property type="project" value="Ensembl"/>
</dbReference>
<dbReference type="GO" id="GO:0071625">
    <property type="term" value="P:vocalization behavior"/>
    <property type="evidence" value="ECO:0007669"/>
    <property type="project" value="Ensembl"/>
</dbReference>
<dbReference type="InterPro" id="IPR000436">
    <property type="entry name" value="Sushi_SCR_CCP_dom"/>
</dbReference>
<dbReference type="GO" id="GO:0045202">
    <property type="term" value="C:synapse"/>
    <property type="evidence" value="ECO:0007669"/>
    <property type="project" value="UniProtKB-SubCell"/>
</dbReference>
<evidence type="ECO:0000259" key="18">
    <source>
        <dbReference type="PROSITE" id="PS50825"/>
    </source>
</evidence>
<dbReference type="PANTHER" id="PTHR46343:SF3">
    <property type="entry name" value="SUSHI REPEAT-CONTAINING PROTEIN SRPX2"/>
    <property type="match status" value="1"/>
</dbReference>
<feature type="compositionally biased region" description="Low complexity" evidence="16">
    <location>
        <begin position="453"/>
        <end position="462"/>
    </location>
</feature>
<evidence type="ECO:0000313" key="21">
    <source>
        <dbReference type="Proteomes" id="UP000694426"/>
    </source>
</evidence>
<proteinExistence type="predicted"/>
<dbReference type="InterPro" id="IPR035976">
    <property type="entry name" value="Sushi/SCR/CCP_sf"/>
</dbReference>
<keyword evidence="21" id="KW-1185">Reference proteome</keyword>
<dbReference type="Ensembl" id="ENSABRT00000018829.1">
    <property type="protein sequence ID" value="ENSABRP00000013166.1"/>
    <property type="gene ID" value="ENSABRG00000011731.1"/>
</dbReference>
<dbReference type="GO" id="GO:0090050">
    <property type="term" value="P:positive regulation of cell migration involved in sprouting angiogenesis"/>
    <property type="evidence" value="ECO:0007669"/>
    <property type="project" value="Ensembl"/>
</dbReference>
<protein>
    <recommendedName>
        <fullName evidence="4">Sushi repeat-containing protein SRPX2</fullName>
    </recommendedName>
</protein>
<keyword evidence="13 15" id="KW-1015">Disulfide bond</keyword>
<keyword evidence="8 15" id="KW-0768">Sushi</keyword>
<evidence type="ECO:0000256" key="8">
    <source>
        <dbReference type="ARBA" id="ARBA00022659"/>
    </source>
</evidence>
<feature type="disulfide bond" evidence="15">
    <location>
        <begin position="147"/>
        <end position="174"/>
    </location>
</feature>
<evidence type="ECO:0000256" key="1">
    <source>
        <dbReference type="ARBA" id="ARBA00004241"/>
    </source>
</evidence>
<sequence length="564" mass="61131">MAQEAAPVLLVFLTRLVSSTWHEGSGYYTAESHTNEVYVEEAPPEPALDYRRVPQWCATLNIHRGEATCYSPQGGSYRSSLGTRCELSCARGYRLVGRSAVQCLPSRRWSGMAYCRQIRCHVLPAVLRGSYVCSAGVQMDSRCDYTCLPGYQLEGDRSRTCMEDGRWSGSEPICVDVEPPKIRCPDSRERIAEPGKLTATVYWDPPRVKDSADGVIKRVMLRGPEPGSEFPEGEHVIRYTTYDQAYNRASCKFRIRVQVRRCPVLKPPQHGYLSCTSDGNNYGATCEYLCDGGYERQGTSLRVCQSTQQWTGSQPLCAPMQINTAVNSAASLLDQFYEKRRLLVISAPDSANRYYKMQISMLQVRPRAAPFSCPTSTLSPPPLLLCSKPRVGWTCGTSPSLSWWGSPRTKWGASGSTSCPLASWRSSGTTGRGRLAAGYVALLAGAAGGVCPGQPGQVPPGEQGDKGSPTTKLPGGTGTSQPSGGRSHHPQEGLTMAGWDRKAQPQSRGPSPNHQLPSAPPGSSCTSPAPTSTWCCWTKRAPIVSATSCPSAQTRSSTSSTPTC</sequence>
<dbReference type="CDD" id="cd00033">
    <property type="entry name" value="CCP"/>
    <property type="match status" value="3"/>
</dbReference>
<evidence type="ECO:0000256" key="2">
    <source>
        <dbReference type="ARBA" id="ARBA00004496"/>
    </source>
</evidence>
<evidence type="ECO:0000256" key="9">
    <source>
        <dbReference type="ARBA" id="ARBA00022729"/>
    </source>
</evidence>
<accession>A0A8B9C257</accession>
<dbReference type="GO" id="GO:0042802">
    <property type="term" value="F:identical protein binding"/>
    <property type="evidence" value="ECO:0007669"/>
    <property type="project" value="Ensembl"/>
</dbReference>
<dbReference type="InterPro" id="IPR025232">
    <property type="entry name" value="DUF4174"/>
</dbReference>
<evidence type="ECO:0000256" key="14">
    <source>
        <dbReference type="ARBA" id="ARBA00034103"/>
    </source>
</evidence>
<dbReference type="InterPro" id="IPR003410">
    <property type="entry name" value="HYR_dom"/>
</dbReference>
<dbReference type="Pfam" id="PF00084">
    <property type="entry name" value="Sushi"/>
    <property type="match status" value="3"/>
</dbReference>
<evidence type="ECO:0000256" key="13">
    <source>
        <dbReference type="ARBA" id="ARBA00023157"/>
    </source>
</evidence>
<dbReference type="FunFam" id="2.10.70.10:FF:000024">
    <property type="entry name" value="Sushi repeat-containing protein SRPX"/>
    <property type="match status" value="1"/>
</dbReference>
<dbReference type="GO" id="GO:0005615">
    <property type="term" value="C:extracellular space"/>
    <property type="evidence" value="ECO:0007669"/>
    <property type="project" value="Ensembl"/>
</dbReference>
<dbReference type="Pfam" id="PF02494">
    <property type="entry name" value="HYR"/>
    <property type="match status" value="1"/>
</dbReference>
<gene>
    <name evidence="20" type="primary">SRPX2</name>
</gene>
<dbReference type="GO" id="GO:0005737">
    <property type="term" value="C:cytoplasm"/>
    <property type="evidence" value="ECO:0007669"/>
    <property type="project" value="UniProtKB-SubCell"/>
</dbReference>
<feature type="disulfide bond" evidence="15">
    <location>
        <begin position="290"/>
        <end position="317"/>
    </location>
</feature>
<evidence type="ECO:0000256" key="7">
    <source>
        <dbReference type="ARBA" id="ARBA00022657"/>
    </source>
</evidence>
<dbReference type="GO" id="GO:0001525">
    <property type="term" value="P:angiogenesis"/>
    <property type="evidence" value="ECO:0007669"/>
    <property type="project" value="UniProtKB-KW"/>
</dbReference>
<dbReference type="InterPro" id="IPR043555">
    <property type="entry name" value="SRPX-like"/>
</dbReference>
<keyword evidence="11" id="KW-0130">Cell adhesion</keyword>
<feature type="domain" description="Sushi" evidence="19">
    <location>
        <begin position="67"/>
        <end position="117"/>
    </location>
</feature>
<evidence type="ECO:0000256" key="3">
    <source>
        <dbReference type="ARBA" id="ARBA00004613"/>
    </source>
</evidence>
<evidence type="ECO:0000256" key="11">
    <source>
        <dbReference type="ARBA" id="ARBA00022889"/>
    </source>
</evidence>
<keyword evidence="5" id="KW-0963">Cytoplasm</keyword>
<reference evidence="20" key="2">
    <citation type="submission" date="2025-09" db="UniProtKB">
        <authorList>
            <consortium name="Ensembl"/>
        </authorList>
    </citation>
    <scope>IDENTIFICATION</scope>
</reference>
<dbReference type="Gene3D" id="2.10.70.10">
    <property type="entry name" value="Complement Module, domain 1"/>
    <property type="match status" value="3"/>
</dbReference>
<keyword evidence="10" id="KW-0677">Repeat</keyword>
<dbReference type="SMART" id="SM00032">
    <property type="entry name" value="CCP"/>
    <property type="match status" value="3"/>
</dbReference>
<comment type="subcellular location">
    <subcellularLocation>
        <location evidence="1">Cell surface</location>
    </subcellularLocation>
    <subcellularLocation>
        <location evidence="2">Cytoplasm</location>
    </subcellularLocation>
    <subcellularLocation>
        <location evidence="3">Secreted</location>
    </subcellularLocation>
    <subcellularLocation>
        <location evidence="14">Synapse</location>
    </subcellularLocation>
</comment>
<dbReference type="AlphaFoldDB" id="A0A8B9C257"/>
<evidence type="ECO:0000256" key="17">
    <source>
        <dbReference type="SAM" id="SignalP"/>
    </source>
</evidence>
<keyword evidence="9 17" id="KW-0732">Signal</keyword>
<dbReference type="GO" id="GO:0036458">
    <property type="term" value="F:hepatocyte growth factor binding"/>
    <property type="evidence" value="ECO:0007669"/>
    <property type="project" value="Ensembl"/>
</dbReference>
<name>A0A8B9C257_9AVES</name>
<dbReference type="GO" id="GO:0048870">
    <property type="term" value="P:cell motility"/>
    <property type="evidence" value="ECO:0007669"/>
    <property type="project" value="Ensembl"/>
</dbReference>
<dbReference type="GO" id="GO:0051965">
    <property type="term" value="P:positive regulation of synapse assembly"/>
    <property type="evidence" value="ECO:0007669"/>
    <property type="project" value="Ensembl"/>
</dbReference>
<dbReference type="Pfam" id="PF13778">
    <property type="entry name" value="DUF4174"/>
    <property type="match status" value="1"/>
</dbReference>
<evidence type="ECO:0000256" key="15">
    <source>
        <dbReference type="PROSITE-ProRule" id="PRU00302"/>
    </source>
</evidence>
<dbReference type="PROSITE" id="PS50825">
    <property type="entry name" value="HYR"/>
    <property type="match status" value="1"/>
</dbReference>
<reference evidence="20" key="1">
    <citation type="submission" date="2025-08" db="UniProtKB">
        <authorList>
            <consortium name="Ensembl"/>
        </authorList>
    </citation>
    <scope>IDENTIFICATION</scope>
</reference>
<feature type="chain" id="PRO_5034116780" description="Sushi repeat-containing protein SRPX2" evidence="17">
    <location>
        <begin position="20"/>
        <end position="564"/>
    </location>
</feature>
<dbReference type="SUPFAM" id="SSF57535">
    <property type="entry name" value="Complement control module/SCR domain"/>
    <property type="match status" value="3"/>
</dbReference>
<feature type="compositionally biased region" description="Polar residues" evidence="16">
    <location>
        <begin position="504"/>
        <end position="531"/>
    </location>
</feature>
<evidence type="ECO:0000256" key="10">
    <source>
        <dbReference type="ARBA" id="ARBA00022737"/>
    </source>
</evidence>
<dbReference type="GeneTree" id="ENSGT00940000159149"/>
<evidence type="ECO:0000259" key="19">
    <source>
        <dbReference type="PROSITE" id="PS50923"/>
    </source>
</evidence>
<dbReference type="GO" id="GO:0009986">
    <property type="term" value="C:cell surface"/>
    <property type="evidence" value="ECO:0007669"/>
    <property type="project" value="UniProtKB-SubCell"/>
</dbReference>
<evidence type="ECO:0000313" key="20">
    <source>
        <dbReference type="Ensembl" id="ENSABRP00000013166.1"/>
    </source>
</evidence>
<keyword evidence="6" id="KW-0964">Secreted</keyword>
<evidence type="ECO:0000256" key="5">
    <source>
        <dbReference type="ARBA" id="ARBA00022490"/>
    </source>
</evidence>
<organism evidence="20 21">
    <name type="scientific">Anser brachyrhynchus</name>
    <name type="common">Pink-footed goose</name>
    <dbReference type="NCBI Taxonomy" id="132585"/>
    <lineage>
        <taxon>Eukaryota</taxon>
        <taxon>Metazoa</taxon>
        <taxon>Chordata</taxon>
        <taxon>Craniata</taxon>
        <taxon>Vertebrata</taxon>
        <taxon>Euteleostomi</taxon>
        <taxon>Archelosauria</taxon>
        <taxon>Archosauria</taxon>
        <taxon>Dinosauria</taxon>
        <taxon>Saurischia</taxon>
        <taxon>Theropoda</taxon>
        <taxon>Coelurosauria</taxon>
        <taxon>Aves</taxon>
        <taxon>Neognathae</taxon>
        <taxon>Galloanserae</taxon>
        <taxon>Anseriformes</taxon>
        <taxon>Anatidae</taxon>
        <taxon>Anserinae</taxon>
        <taxon>Anser</taxon>
    </lineage>
</organism>
<feature type="domain" description="HYR" evidence="18">
    <location>
        <begin position="175"/>
        <end position="259"/>
    </location>
</feature>
<keyword evidence="12" id="KW-0770">Synapse</keyword>